<keyword evidence="4" id="KW-1185">Reference proteome</keyword>
<evidence type="ECO:0000313" key="3">
    <source>
        <dbReference type="EMBL" id="PNH06768.1"/>
    </source>
</evidence>
<gene>
    <name evidence="3" type="ORF">TSOC_006852</name>
</gene>
<comment type="caution">
    <text evidence="3">The sequence shown here is derived from an EMBL/GenBank/DDBJ whole genome shotgun (WGS) entry which is preliminary data.</text>
</comment>
<dbReference type="InterPro" id="IPR029058">
    <property type="entry name" value="AB_hydrolase_fold"/>
</dbReference>
<dbReference type="InterPro" id="IPR050593">
    <property type="entry name" value="LovG"/>
</dbReference>
<dbReference type="InterPro" id="IPR005645">
    <property type="entry name" value="FSH-like_dom"/>
</dbReference>
<dbReference type="Proteomes" id="UP000236333">
    <property type="component" value="Unassembled WGS sequence"/>
</dbReference>
<evidence type="ECO:0000313" key="4">
    <source>
        <dbReference type="Proteomes" id="UP000236333"/>
    </source>
</evidence>
<sequence>QGDRVEFDEAKLEVSERFLVQQLEEHGPFDGVMGFSQGSVMSSAMLALQLAGQLQNPDRAALPPIRFCILFAGLK</sequence>
<accession>A0A2J8A2Q3</accession>
<feature type="non-terminal residue" evidence="3">
    <location>
        <position position="75"/>
    </location>
</feature>
<dbReference type="AlphaFoldDB" id="A0A2J8A2Q3"/>
<dbReference type="PANTHER" id="PTHR48070:SF6">
    <property type="entry name" value="ESTERASE OVCA2"/>
    <property type="match status" value="1"/>
</dbReference>
<feature type="non-terminal residue" evidence="3">
    <location>
        <position position="1"/>
    </location>
</feature>
<dbReference type="GO" id="GO:0016787">
    <property type="term" value="F:hydrolase activity"/>
    <property type="evidence" value="ECO:0007669"/>
    <property type="project" value="UniProtKB-KW"/>
</dbReference>
<reference evidence="3 4" key="1">
    <citation type="journal article" date="2017" name="Mol. Biol. Evol.">
        <title>The 4-celled Tetrabaena socialis nuclear genome reveals the essential components for genetic control of cell number at the origin of multicellularity in the volvocine lineage.</title>
        <authorList>
            <person name="Featherston J."/>
            <person name="Arakaki Y."/>
            <person name="Hanschen E.R."/>
            <person name="Ferris P.J."/>
            <person name="Michod R.E."/>
            <person name="Olson B.J.S.C."/>
            <person name="Nozaki H."/>
            <person name="Durand P.M."/>
        </authorList>
    </citation>
    <scope>NUCLEOTIDE SEQUENCE [LARGE SCALE GENOMIC DNA]</scope>
    <source>
        <strain evidence="3 4">NIES-571</strain>
    </source>
</reference>
<organism evidence="3 4">
    <name type="scientific">Tetrabaena socialis</name>
    <dbReference type="NCBI Taxonomy" id="47790"/>
    <lineage>
        <taxon>Eukaryota</taxon>
        <taxon>Viridiplantae</taxon>
        <taxon>Chlorophyta</taxon>
        <taxon>core chlorophytes</taxon>
        <taxon>Chlorophyceae</taxon>
        <taxon>CS clade</taxon>
        <taxon>Chlamydomonadales</taxon>
        <taxon>Tetrabaenaceae</taxon>
        <taxon>Tetrabaena</taxon>
    </lineage>
</organism>
<evidence type="ECO:0000256" key="1">
    <source>
        <dbReference type="ARBA" id="ARBA00022801"/>
    </source>
</evidence>
<feature type="domain" description="Serine hydrolase" evidence="2">
    <location>
        <begin position="10"/>
        <end position="74"/>
    </location>
</feature>
<protein>
    <submittedName>
        <fullName evidence="3">Putative hydrolase C22A12.06c</fullName>
    </submittedName>
</protein>
<dbReference type="EMBL" id="PGGS01000216">
    <property type="protein sequence ID" value="PNH06768.1"/>
    <property type="molecule type" value="Genomic_DNA"/>
</dbReference>
<dbReference type="OrthoDB" id="414698at2759"/>
<dbReference type="GO" id="GO:0005634">
    <property type="term" value="C:nucleus"/>
    <property type="evidence" value="ECO:0007669"/>
    <property type="project" value="TreeGrafter"/>
</dbReference>
<dbReference type="GO" id="GO:0005737">
    <property type="term" value="C:cytoplasm"/>
    <property type="evidence" value="ECO:0007669"/>
    <property type="project" value="TreeGrafter"/>
</dbReference>
<evidence type="ECO:0000259" key="2">
    <source>
        <dbReference type="Pfam" id="PF03959"/>
    </source>
</evidence>
<keyword evidence="1 3" id="KW-0378">Hydrolase</keyword>
<proteinExistence type="predicted"/>
<dbReference type="Gene3D" id="3.40.50.1820">
    <property type="entry name" value="alpha/beta hydrolase"/>
    <property type="match status" value="1"/>
</dbReference>
<dbReference type="PANTHER" id="PTHR48070">
    <property type="entry name" value="ESTERASE OVCA2"/>
    <property type="match status" value="1"/>
</dbReference>
<dbReference type="Pfam" id="PF03959">
    <property type="entry name" value="FSH1"/>
    <property type="match status" value="1"/>
</dbReference>
<name>A0A2J8A2Q3_9CHLO</name>